<accession>A0A3A8P0W1</accession>
<evidence type="ECO:0000313" key="2">
    <source>
        <dbReference type="Proteomes" id="UP000273405"/>
    </source>
</evidence>
<dbReference type="AlphaFoldDB" id="A0A3A8P0W1"/>
<evidence type="ECO:0000313" key="1">
    <source>
        <dbReference type="EMBL" id="RKH45394.1"/>
    </source>
</evidence>
<dbReference type="PANTHER" id="PTHR45632:SF17">
    <property type="entry name" value="KELCH-LIKE PROTEIN 31"/>
    <property type="match status" value="1"/>
</dbReference>
<dbReference type="InterPro" id="IPR006652">
    <property type="entry name" value="Kelch_1"/>
</dbReference>
<organism evidence="1 2">
    <name type="scientific">Corallococcus sicarius</name>
    <dbReference type="NCBI Taxonomy" id="2316726"/>
    <lineage>
        <taxon>Bacteria</taxon>
        <taxon>Pseudomonadati</taxon>
        <taxon>Myxococcota</taxon>
        <taxon>Myxococcia</taxon>
        <taxon>Myxococcales</taxon>
        <taxon>Cystobacterineae</taxon>
        <taxon>Myxococcaceae</taxon>
        <taxon>Corallococcus</taxon>
    </lineage>
</organism>
<protein>
    <submittedName>
        <fullName evidence="1">Kelch-like protein</fullName>
    </submittedName>
</protein>
<proteinExistence type="predicted"/>
<comment type="caution">
    <text evidence="1">The sequence shown here is derived from an EMBL/GenBank/DDBJ whole genome shotgun (WGS) entry which is preliminary data.</text>
</comment>
<dbReference type="InterPro" id="IPR037293">
    <property type="entry name" value="Gal_Oxidase_central_sf"/>
</dbReference>
<dbReference type="Proteomes" id="UP000273405">
    <property type="component" value="Unassembled WGS sequence"/>
</dbReference>
<dbReference type="Gene3D" id="2.120.10.80">
    <property type="entry name" value="Kelch-type beta propeller"/>
    <property type="match status" value="1"/>
</dbReference>
<gene>
    <name evidence="1" type="ORF">D7X12_08105</name>
</gene>
<sequence>MPVIGRKRPSERLPPPLIPYGALAFVAEARMSPRSWTDIPIAGCMSGQDAARSPSLPAARPLATHLHSIRQPPPLPQASISGESMTSLKSSLSCLLTGLLLCSAGCESPGSFNASLHIGSKASEIVSGVELTGAMVTGRRHHTATLLNNGKVLVAGGNQTVSLTSIPVQLSELYDPVTGSWTSSGSMVEVRNYHTATKLNDGRVLVVGGYEGATMTAELYNPATGVWSATGSPPGPKRFSHEAVLLSNGKVLVSGGSITDAGYSALATIYDPGTGTWSATSSMQSPRIHHSLTLLKNGRVLAVGGMGPTPVYPFIYSLSTAEIYDPATGTWSLTGSMAHDPIFLTPGRRSHAAAILPSGKVLVAGGYSSDGFFGFGPIVANAEVYDPETGTWSPTGSMSAGRYEHDLAILPSGKVLVAGGKMSISDGYVPTPEKVELYDPVTGLWSTVGTLTNARFDSTATVLASGRVLIAGGYRYDSATSKYVYISQAERVVLPFWKPAGNMVTARFGLTATLLPGGRVLTAGGFNGTSPVSSADLRDPTTGAWSAAGSMTATRQFHAATLLSNGKVLVTGGYGDEAYRSSTELFNPTTATWAATGSLTHPRLQHVAVRLANGKVLIAGGDTGLGYTASSELYDPSLGSWTPTGSMTVARTHTTAALLPNGKVLVVGGYDGNATLGTAELYDPATGTWSSAGTPGQAREGASATVLANGKVLVAGGTAENPLNTAEFYDPATNTWTPAPSLNSWRADHTAVRMANGDVMVAGGFGIDTGYGLDAFLDSVEVYEPAQGRWTRTTPLGTLRYAAEGVLLPDGQVLVMGGSDFDGPVATTELYLP</sequence>
<dbReference type="PANTHER" id="PTHR45632">
    <property type="entry name" value="LD33804P"/>
    <property type="match status" value="1"/>
</dbReference>
<dbReference type="Gene3D" id="2.130.10.80">
    <property type="entry name" value="Galactose oxidase/kelch, beta-propeller"/>
    <property type="match status" value="6"/>
</dbReference>
<dbReference type="InterPro" id="IPR015915">
    <property type="entry name" value="Kelch-typ_b-propeller"/>
</dbReference>
<name>A0A3A8P0W1_9BACT</name>
<reference evidence="2" key="1">
    <citation type="submission" date="2018-09" db="EMBL/GenBank/DDBJ databases">
        <authorList>
            <person name="Livingstone P.G."/>
            <person name="Whitworth D.E."/>
        </authorList>
    </citation>
    <scope>NUCLEOTIDE SEQUENCE [LARGE SCALE GENOMIC DNA]</scope>
    <source>
        <strain evidence="2">CA040B</strain>
    </source>
</reference>
<dbReference type="SUPFAM" id="SSF117281">
    <property type="entry name" value="Kelch motif"/>
    <property type="match status" value="3"/>
</dbReference>
<dbReference type="Pfam" id="PF24681">
    <property type="entry name" value="Kelch_KLHDC2_KLHL20_DRC7"/>
    <property type="match status" value="2"/>
</dbReference>
<keyword evidence="2" id="KW-1185">Reference proteome</keyword>
<dbReference type="EMBL" id="RAWG01000036">
    <property type="protein sequence ID" value="RKH45394.1"/>
    <property type="molecule type" value="Genomic_DNA"/>
</dbReference>
<dbReference type="SMART" id="SM00612">
    <property type="entry name" value="Kelch"/>
    <property type="match status" value="13"/>
</dbReference>